<dbReference type="AlphaFoldDB" id="K0RPI2"/>
<protein>
    <submittedName>
        <fullName evidence="1">Uncharacterized protein</fullName>
    </submittedName>
</protein>
<dbReference type="EMBL" id="AGNL01042947">
    <property type="protein sequence ID" value="EJK50796.1"/>
    <property type="molecule type" value="Genomic_DNA"/>
</dbReference>
<evidence type="ECO:0000313" key="2">
    <source>
        <dbReference type="Proteomes" id="UP000266841"/>
    </source>
</evidence>
<gene>
    <name evidence="1" type="ORF">THAOC_30103</name>
</gene>
<comment type="caution">
    <text evidence="1">The sequence shown here is derived from an EMBL/GenBank/DDBJ whole genome shotgun (WGS) entry which is preliminary data.</text>
</comment>
<reference evidence="1 2" key="1">
    <citation type="journal article" date="2012" name="Genome Biol.">
        <title>Genome and low-iron response of an oceanic diatom adapted to chronic iron limitation.</title>
        <authorList>
            <person name="Lommer M."/>
            <person name="Specht M."/>
            <person name="Roy A.S."/>
            <person name="Kraemer L."/>
            <person name="Andreson R."/>
            <person name="Gutowska M.A."/>
            <person name="Wolf J."/>
            <person name="Bergner S.V."/>
            <person name="Schilhabel M.B."/>
            <person name="Klostermeier U.C."/>
            <person name="Beiko R.G."/>
            <person name="Rosenstiel P."/>
            <person name="Hippler M."/>
            <person name="Laroche J."/>
        </authorList>
    </citation>
    <scope>NUCLEOTIDE SEQUENCE [LARGE SCALE GENOMIC DNA]</scope>
    <source>
        <strain evidence="1 2">CCMP1005</strain>
    </source>
</reference>
<evidence type="ECO:0000313" key="1">
    <source>
        <dbReference type="EMBL" id="EJK50796.1"/>
    </source>
</evidence>
<dbReference type="Proteomes" id="UP000266841">
    <property type="component" value="Unassembled WGS sequence"/>
</dbReference>
<keyword evidence="2" id="KW-1185">Reference proteome</keyword>
<sequence length="191" mass="20346">MCSNGRRSRSELTDKENFRQRFEEANPTLRDLFCRPRQLPETPTSRRVANDVNLLRLPPADRLRAPLRIEPCGNHRTESIHIGWTTRFILDGGSDGDPSGTGLAALIDHPDEFSGGCAAPCGGTLGHDGWLARSWPSLPAAAAPCGGLTARSVAAVKGDDAAAYLAAVMQDALSHGEAPDAKAAAAFRMVC</sequence>
<accession>K0RPI2</accession>
<name>K0RPI2_THAOC</name>
<proteinExistence type="predicted"/>
<organism evidence="1 2">
    <name type="scientific">Thalassiosira oceanica</name>
    <name type="common">Marine diatom</name>
    <dbReference type="NCBI Taxonomy" id="159749"/>
    <lineage>
        <taxon>Eukaryota</taxon>
        <taxon>Sar</taxon>
        <taxon>Stramenopiles</taxon>
        <taxon>Ochrophyta</taxon>
        <taxon>Bacillariophyta</taxon>
        <taxon>Coscinodiscophyceae</taxon>
        <taxon>Thalassiosirophycidae</taxon>
        <taxon>Thalassiosirales</taxon>
        <taxon>Thalassiosiraceae</taxon>
        <taxon>Thalassiosira</taxon>
    </lineage>
</organism>